<dbReference type="SUPFAM" id="SSF54695">
    <property type="entry name" value="POZ domain"/>
    <property type="match status" value="1"/>
</dbReference>
<name>A0A8D9E395_9HEMI</name>
<dbReference type="InterPro" id="IPR011333">
    <property type="entry name" value="SKP1/BTB/POZ_sf"/>
</dbReference>
<feature type="domain" description="BTB" evidence="1">
    <location>
        <begin position="30"/>
        <end position="98"/>
    </location>
</feature>
<sequence>MTELVQKVVCKSMSTLQRNMSILFNNPELSDTTFIIQGSKMYAWSGLVSVASPTLGSLINDHFTNCDDREITLRGIKYEESFTTILKHMYGLDIELDEINVSVICEALALSETYKLTDINKDLKDYLSLMKSFSLDSAVILLNTASKYDMPDLYKQLTIFAYQNAEQLVKHESFHNMQYNVLLELIKSDRFYCEEIDLLKGVLTWHTDMSSWYGTPNACRVTPPCCLSCQRIACLQFSQ</sequence>
<accession>A0A8D9E395</accession>
<dbReference type="PROSITE" id="PS50097">
    <property type="entry name" value="BTB"/>
    <property type="match status" value="1"/>
</dbReference>
<reference evidence="2" key="1">
    <citation type="submission" date="2021-05" db="EMBL/GenBank/DDBJ databases">
        <authorList>
            <person name="Alioto T."/>
            <person name="Alioto T."/>
            <person name="Gomez Garrido J."/>
        </authorList>
    </citation>
    <scope>NUCLEOTIDE SEQUENCE</scope>
</reference>
<evidence type="ECO:0000313" key="2">
    <source>
        <dbReference type="EMBL" id="CAG6739168.1"/>
    </source>
</evidence>
<dbReference type="GO" id="GO:0050804">
    <property type="term" value="P:modulation of chemical synaptic transmission"/>
    <property type="evidence" value="ECO:0007669"/>
    <property type="project" value="TreeGrafter"/>
</dbReference>
<dbReference type="PANTHER" id="PTHR46306:SF1">
    <property type="entry name" value="BTB_POZ DOMAIN-CONTAINING PROTEIN 9"/>
    <property type="match status" value="1"/>
</dbReference>
<dbReference type="InterPro" id="IPR000210">
    <property type="entry name" value="BTB/POZ_dom"/>
</dbReference>
<dbReference type="InterPro" id="IPR011705">
    <property type="entry name" value="BACK"/>
</dbReference>
<evidence type="ECO:0000259" key="1">
    <source>
        <dbReference type="PROSITE" id="PS50097"/>
    </source>
</evidence>
<dbReference type="EMBL" id="HBUF01411659">
    <property type="protein sequence ID" value="CAG6739168.1"/>
    <property type="molecule type" value="Transcribed_RNA"/>
</dbReference>
<dbReference type="Pfam" id="PF07707">
    <property type="entry name" value="BACK"/>
    <property type="match status" value="1"/>
</dbReference>
<dbReference type="GO" id="GO:0005737">
    <property type="term" value="C:cytoplasm"/>
    <property type="evidence" value="ECO:0007669"/>
    <property type="project" value="TreeGrafter"/>
</dbReference>
<dbReference type="GO" id="GO:0008344">
    <property type="term" value="P:adult locomotory behavior"/>
    <property type="evidence" value="ECO:0007669"/>
    <property type="project" value="TreeGrafter"/>
</dbReference>
<dbReference type="Gene3D" id="3.30.710.10">
    <property type="entry name" value="Potassium Channel Kv1.1, Chain A"/>
    <property type="match status" value="1"/>
</dbReference>
<protein>
    <submittedName>
        <fullName evidence="2">BTB/POZ domain-containing protein 9</fullName>
    </submittedName>
</protein>
<dbReference type="AlphaFoldDB" id="A0A8D9E395"/>
<dbReference type="PANTHER" id="PTHR46306">
    <property type="entry name" value="BTB/POZ DOMAIN-CONTAINING PROTEIN 9"/>
    <property type="match status" value="1"/>
</dbReference>
<dbReference type="Pfam" id="PF00651">
    <property type="entry name" value="BTB"/>
    <property type="match status" value="1"/>
</dbReference>
<organism evidence="2">
    <name type="scientific">Cacopsylla melanoneura</name>
    <dbReference type="NCBI Taxonomy" id="428564"/>
    <lineage>
        <taxon>Eukaryota</taxon>
        <taxon>Metazoa</taxon>
        <taxon>Ecdysozoa</taxon>
        <taxon>Arthropoda</taxon>
        <taxon>Hexapoda</taxon>
        <taxon>Insecta</taxon>
        <taxon>Pterygota</taxon>
        <taxon>Neoptera</taxon>
        <taxon>Paraneoptera</taxon>
        <taxon>Hemiptera</taxon>
        <taxon>Sternorrhyncha</taxon>
        <taxon>Psylloidea</taxon>
        <taxon>Psyllidae</taxon>
        <taxon>Psyllinae</taxon>
        <taxon>Cacopsylla</taxon>
    </lineage>
</organism>
<dbReference type="InterPro" id="IPR052407">
    <property type="entry name" value="BTB_POZ_domain_cont_9"/>
</dbReference>
<dbReference type="Gene3D" id="1.25.40.420">
    <property type="match status" value="1"/>
</dbReference>
<proteinExistence type="predicted"/>
<dbReference type="GO" id="GO:0048512">
    <property type="term" value="P:circadian behavior"/>
    <property type="evidence" value="ECO:0007669"/>
    <property type="project" value="TreeGrafter"/>
</dbReference>